<dbReference type="Pfam" id="PF03319">
    <property type="entry name" value="EutN_CcmL"/>
    <property type="match status" value="1"/>
</dbReference>
<dbReference type="Proteomes" id="UP000373449">
    <property type="component" value="Unassembled WGS sequence"/>
</dbReference>
<comment type="similarity">
    <text evidence="1">Belongs to the CcmL/EutN family.</text>
</comment>
<sequence>MSQANLSEMIDRAIVDLISEQVIAALQRYQKRIVVLFTGNDEGVFVQAQPQLQTLVQQGYSLSLLFSYSARAILKRHQAAIAALSPEHIIQAGEQNAEECHRLINQSHLLLLPELSLNTLAKSALGIGDSLPSQVIAYALMQGKPIIASHHFSENNAIPPAYAANIKQHIAQLQAYGVRFIKPGELACSIDAKTQWVTTTIGRSVPLSRIIHQPVQQKKRLISLHDVLLHDPSRALYLAPNVLLTRQRGMRLRKEKFNLLTAKVMNMYLAKVIGTVVSTTKNPSLTGMKLLVISKLNEHLKPEGTTAVVVDTVGAGNGEIVIVSCGSSARLACDKPNSVLDAAIVGIVDSVELA</sequence>
<organism evidence="5 6">
    <name type="scientific">Budvicia aquatica</name>
    <dbReference type="NCBI Taxonomy" id="82979"/>
    <lineage>
        <taxon>Bacteria</taxon>
        <taxon>Pseudomonadati</taxon>
        <taxon>Pseudomonadota</taxon>
        <taxon>Gammaproteobacteria</taxon>
        <taxon>Enterobacterales</taxon>
        <taxon>Budviciaceae</taxon>
        <taxon>Budvicia</taxon>
    </lineage>
</organism>
<dbReference type="CDD" id="cd01614">
    <property type="entry name" value="EutN_CcmL"/>
    <property type="match status" value="1"/>
</dbReference>
<dbReference type="PANTHER" id="PTHR36539:SF1">
    <property type="entry name" value="BACTERIAL MICROCOMPARTMENT SHELL VERTEX PROTEIN EUTN"/>
    <property type="match status" value="1"/>
</dbReference>
<dbReference type="AlphaFoldDB" id="A0A485A1G3"/>
<dbReference type="InterPro" id="IPR003382">
    <property type="entry name" value="Flavoprotein"/>
</dbReference>
<dbReference type="PROSITE" id="PS51932">
    <property type="entry name" value="BMV"/>
    <property type="match status" value="1"/>
</dbReference>
<accession>A0A485A1G3</accession>
<evidence type="ECO:0000256" key="3">
    <source>
        <dbReference type="ARBA" id="ARBA00024446"/>
    </source>
</evidence>
<dbReference type="Gene3D" id="2.40.50.220">
    <property type="entry name" value="EutN/Ccml"/>
    <property type="match status" value="1"/>
</dbReference>
<proteinExistence type="inferred from homology"/>
<feature type="domain" description="Flavoprotein" evidence="4">
    <location>
        <begin position="31"/>
        <end position="147"/>
    </location>
</feature>
<name>A0A485A1G3_9GAMM</name>
<dbReference type="InterPro" id="IPR004992">
    <property type="entry name" value="EutN_CcmL"/>
</dbReference>
<dbReference type="GO" id="GO:0031469">
    <property type="term" value="C:bacterial microcompartment"/>
    <property type="evidence" value="ECO:0007669"/>
    <property type="project" value="UniProtKB-SubCell"/>
</dbReference>
<evidence type="ECO:0000313" key="5">
    <source>
        <dbReference type="EMBL" id="VFS51349.1"/>
    </source>
</evidence>
<dbReference type="GO" id="GO:0003824">
    <property type="term" value="F:catalytic activity"/>
    <property type="evidence" value="ECO:0007669"/>
    <property type="project" value="InterPro"/>
</dbReference>
<dbReference type="EMBL" id="CAADJA010000002">
    <property type="protein sequence ID" value="VFS51349.1"/>
    <property type="molecule type" value="Genomic_DNA"/>
</dbReference>
<evidence type="ECO:0000259" key="4">
    <source>
        <dbReference type="Pfam" id="PF02441"/>
    </source>
</evidence>
<dbReference type="InterPro" id="IPR036677">
    <property type="entry name" value="EutN_CcmL_sf"/>
</dbReference>
<gene>
    <name evidence="5" type="primary">ccmL</name>
    <name evidence="5" type="ORF">NCTC12282_04992</name>
</gene>
<dbReference type="SUPFAM" id="SSF159133">
    <property type="entry name" value="EutN/CcmL-like"/>
    <property type="match status" value="1"/>
</dbReference>
<dbReference type="Gene3D" id="3.40.50.1950">
    <property type="entry name" value="Flavin prenyltransferase-like"/>
    <property type="match status" value="1"/>
</dbReference>
<dbReference type="PANTHER" id="PTHR36539">
    <property type="entry name" value="ETHANOLAMINE UTILIZATION PROTEIN EUTN"/>
    <property type="match status" value="1"/>
</dbReference>
<dbReference type="SUPFAM" id="SSF52507">
    <property type="entry name" value="Homo-oligomeric flavin-containing Cys decarboxylases, HFCD"/>
    <property type="match status" value="1"/>
</dbReference>
<evidence type="ECO:0000256" key="1">
    <source>
        <dbReference type="ARBA" id="ARBA00023608"/>
    </source>
</evidence>
<evidence type="ECO:0000256" key="2">
    <source>
        <dbReference type="ARBA" id="ARBA00024322"/>
    </source>
</evidence>
<evidence type="ECO:0000313" key="6">
    <source>
        <dbReference type="Proteomes" id="UP000373449"/>
    </source>
</evidence>
<dbReference type="Pfam" id="PF02441">
    <property type="entry name" value="Flavoprotein"/>
    <property type="match status" value="1"/>
</dbReference>
<protein>
    <submittedName>
        <fullName evidence="5">Carbon dioxide concentrating mechanism protein CcmL</fullName>
    </submittedName>
</protein>
<keyword evidence="3" id="KW-1283">Bacterial microcompartment</keyword>
<dbReference type="InterPro" id="IPR036551">
    <property type="entry name" value="Flavin_trans-like"/>
</dbReference>
<reference evidence="5 6" key="1">
    <citation type="submission" date="2019-03" db="EMBL/GenBank/DDBJ databases">
        <authorList>
            <consortium name="Pathogen Informatics"/>
        </authorList>
    </citation>
    <scope>NUCLEOTIDE SEQUENCE [LARGE SCALE GENOMIC DNA]</scope>
    <source>
        <strain evidence="5 6">NCTC12282</strain>
    </source>
</reference>
<comment type="subcellular location">
    <subcellularLocation>
        <location evidence="2">Bacterial microcompartment</location>
    </subcellularLocation>
</comment>